<sequence>MRAAATAAPHRSRPRLPALAAAALLALAAALTPAVARADGPGGDPGLDQTIDAGEPITHGNHVIGTGHVDMGPKFDGGAWKFLIHDDAHKADADAASVWRYPDETVLRVVDAAKLKVPDSSAYSFVGAAPGSTVWVVPETQNPGVVWAGWNTQDPAVMSRLDRGATFSVTGVQGPGVLTVYLQSGDFGAPQVLWDSRKKGAQPIWVDTNTHTHANWVFTEPGVYLVRMAASATLKDGTKVSDTELVRFAVGTGTSTGAALAATWKGPAPTAPAATSPAPAGTPVTAPATAPRPAATTGTGRDDTLVRLLVGAIVVVALALVAGFTLVAVRGNRAKRRALAARTAAGADGGAEQ</sequence>
<evidence type="ECO:0000256" key="1">
    <source>
        <dbReference type="SAM" id="MobiDB-lite"/>
    </source>
</evidence>
<accession>A0ABX1A0Z6</accession>
<evidence type="ECO:0000256" key="3">
    <source>
        <dbReference type="SAM" id="SignalP"/>
    </source>
</evidence>
<dbReference type="EMBL" id="JAATEJ010000043">
    <property type="protein sequence ID" value="NJP48249.1"/>
    <property type="molecule type" value="Genomic_DNA"/>
</dbReference>
<evidence type="ECO:0000256" key="2">
    <source>
        <dbReference type="SAM" id="Phobius"/>
    </source>
</evidence>
<feature type="region of interest" description="Disordered" evidence="1">
    <location>
        <begin position="266"/>
        <end position="300"/>
    </location>
</feature>
<dbReference type="NCBIfam" id="NF038134">
    <property type="entry name" value="choice_anch_M"/>
    <property type="match status" value="1"/>
</dbReference>
<proteinExistence type="predicted"/>
<keyword evidence="2" id="KW-0472">Membrane</keyword>
<keyword evidence="2" id="KW-1133">Transmembrane helix</keyword>
<feature type="transmembrane region" description="Helical" evidence="2">
    <location>
        <begin position="308"/>
        <end position="329"/>
    </location>
</feature>
<evidence type="ECO:0000313" key="5">
    <source>
        <dbReference type="Proteomes" id="UP000734511"/>
    </source>
</evidence>
<dbReference type="InterPro" id="IPR022435">
    <property type="entry name" value="Surface-anchored_actinobac"/>
</dbReference>
<reference evidence="4 5" key="1">
    <citation type="submission" date="2020-03" db="EMBL/GenBank/DDBJ databases">
        <title>WGS of actinomycetes isolated from Thailand.</title>
        <authorList>
            <person name="Thawai C."/>
        </authorList>
    </citation>
    <scope>NUCLEOTIDE SEQUENCE [LARGE SCALE GENOMIC DNA]</scope>
    <source>
        <strain evidence="4 5">PRB2-1</strain>
    </source>
</reference>
<feature type="chain" id="PRO_5045342515" evidence="3">
    <location>
        <begin position="39"/>
        <end position="353"/>
    </location>
</feature>
<protein>
    <submittedName>
        <fullName evidence="4">tRNA-dihydrouridine synthase</fullName>
    </submittedName>
</protein>
<comment type="caution">
    <text evidence="4">The sequence shown here is derived from an EMBL/GenBank/DDBJ whole genome shotgun (WGS) entry which is preliminary data.</text>
</comment>
<organism evidence="4 5">
    <name type="scientific">Actinacidiphila epipremni</name>
    <dbReference type="NCBI Taxonomy" id="2053013"/>
    <lineage>
        <taxon>Bacteria</taxon>
        <taxon>Bacillati</taxon>
        <taxon>Actinomycetota</taxon>
        <taxon>Actinomycetes</taxon>
        <taxon>Kitasatosporales</taxon>
        <taxon>Streptomycetaceae</taxon>
        <taxon>Actinacidiphila</taxon>
    </lineage>
</organism>
<feature type="signal peptide" evidence="3">
    <location>
        <begin position="1"/>
        <end position="38"/>
    </location>
</feature>
<keyword evidence="5" id="KW-1185">Reference proteome</keyword>
<evidence type="ECO:0000313" key="4">
    <source>
        <dbReference type="EMBL" id="NJP48249.1"/>
    </source>
</evidence>
<keyword evidence="3" id="KW-0732">Signal</keyword>
<dbReference type="RefSeq" id="WP_167987073.1">
    <property type="nucleotide sequence ID" value="NZ_JAATEJ010000043.1"/>
</dbReference>
<name>A0ABX1A0Z6_9ACTN</name>
<keyword evidence="2" id="KW-0812">Transmembrane</keyword>
<gene>
    <name evidence="4" type="ORF">HCN08_33340</name>
</gene>
<feature type="compositionally biased region" description="Low complexity" evidence="1">
    <location>
        <begin position="266"/>
        <end position="299"/>
    </location>
</feature>
<dbReference type="NCBIfam" id="TIGR03769">
    <property type="entry name" value="P_ac_wall_RPT"/>
    <property type="match status" value="1"/>
</dbReference>
<dbReference type="Proteomes" id="UP000734511">
    <property type="component" value="Unassembled WGS sequence"/>
</dbReference>